<evidence type="ECO:0000313" key="1">
    <source>
        <dbReference type="EMBL" id="VDL57459.1"/>
    </source>
</evidence>
<dbReference type="EMBL" id="CABIJS010000089">
    <property type="protein sequence ID" value="VUZ42697.1"/>
    <property type="molecule type" value="Genomic_DNA"/>
</dbReference>
<protein>
    <submittedName>
        <fullName evidence="7">Ribosome biogenesis regulatory protein</fullName>
    </submittedName>
</protein>
<organism evidence="7">
    <name type="scientific">Hymenolepis diminuta</name>
    <name type="common">Rat tapeworm</name>
    <dbReference type="NCBI Taxonomy" id="6216"/>
    <lineage>
        <taxon>Eukaryota</taxon>
        <taxon>Metazoa</taxon>
        <taxon>Spiralia</taxon>
        <taxon>Lophotrochozoa</taxon>
        <taxon>Platyhelminthes</taxon>
        <taxon>Cestoda</taxon>
        <taxon>Eucestoda</taxon>
        <taxon>Cyclophyllidea</taxon>
        <taxon>Hymenolepididae</taxon>
        <taxon>Hymenolepis</taxon>
    </lineage>
</organism>
<evidence type="ECO:0000313" key="5">
    <source>
        <dbReference type="Proteomes" id="UP000274504"/>
    </source>
</evidence>
<dbReference type="OrthoDB" id="6308682at2759"/>
<keyword evidence="6" id="KW-1185">Reference proteome</keyword>
<dbReference type="EMBL" id="CABIJS010000089">
    <property type="protein sequence ID" value="VUZ42699.1"/>
    <property type="molecule type" value="Genomic_DNA"/>
</dbReference>
<evidence type="ECO:0000313" key="6">
    <source>
        <dbReference type="Proteomes" id="UP000321570"/>
    </source>
</evidence>
<evidence type="ECO:0000313" key="3">
    <source>
        <dbReference type="EMBL" id="VUZ42697.1"/>
    </source>
</evidence>
<proteinExistence type="predicted"/>
<name>A0A0R3SJM8_HYMDI</name>
<accession>A0A0R3SJM8</accession>
<evidence type="ECO:0000313" key="4">
    <source>
        <dbReference type="EMBL" id="VUZ42699.1"/>
    </source>
</evidence>
<evidence type="ECO:0000313" key="2">
    <source>
        <dbReference type="EMBL" id="VUZ41469.1"/>
    </source>
</evidence>
<dbReference type="EMBL" id="CABIJS010000057">
    <property type="protein sequence ID" value="VUZ41469.1"/>
    <property type="molecule type" value="Genomic_DNA"/>
</dbReference>
<dbReference type="EMBL" id="UYSG01002397">
    <property type="protein sequence ID" value="VDL57459.1"/>
    <property type="molecule type" value="Genomic_DNA"/>
</dbReference>
<dbReference type="WBParaSite" id="HDID_0000514301-mRNA-1">
    <property type="protein sequence ID" value="HDID_0000514301-mRNA-1"/>
    <property type="gene ID" value="HDID_0000514301"/>
</dbReference>
<dbReference type="Proteomes" id="UP000321570">
    <property type="component" value="Unassembled WGS sequence"/>
</dbReference>
<reference evidence="1 5" key="2">
    <citation type="submission" date="2018-11" db="EMBL/GenBank/DDBJ databases">
        <authorList>
            <consortium name="Pathogen Informatics"/>
        </authorList>
    </citation>
    <scope>NUCLEOTIDE SEQUENCE [LARGE SCALE GENOMIC DNA]</scope>
</reference>
<dbReference type="AlphaFoldDB" id="A0A0R3SJM8"/>
<dbReference type="Proteomes" id="UP000274504">
    <property type="component" value="Unassembled WGS sequence"/>
</dbReference>
<reference evidence="2 6" key="3">
    <citation type="submission" date="2019-07" db="EMBL/GenBank/DDBJ databases">
        <authorList>
            <person name="Jastrzebski P J."/>
            <person name="Paukszto L."/>
            <person name="Jastrzebski P J."/>
        </authorList>
    </citation>
    <scope>NUCLEOTIDE SEQUENCE [LARGE SCALE GENOMIC DNA]</scope>
    <source>
        <strain evidence="2 6">WMS-il1</strain>
    </source>
</reference>
<evidence type="ECO:0000313" key="7">
    <source>
        <dbReference type="WBParaSite" id="HDID_0000514301-mRNA-1"/>
    </source>
</evidence>
<reference evidence="7" key="1">
    <citation type="submission" date="2017-02" db="UniProtKB">
        <authorList>
            <consortium name="WormBaseParasite"/>
        </authorList>
    </citation>
    <scope>IDENTIFICATION</scope>
</reference>
<sequence>MPFSALQVAITILIPMPVHNEKDLESYFADLFPDLFGRSNEHCEEESPREISGVEEIEVEEHDVKERPRRRWVFELVDPRTVPAYYSRPPPRKIIRDGEVYYEGLEPRMMYRPTGKLLTEEVGKRKPSEE</sequence>
<gene>
    <name evidence="1" type="ORF">HDID_LOCUS5141</name>
    <name evidence="2" type="ORF">WMSIL1_LOCUS2284</name>
    <name evidence="4" type="ORF">WMSIL1_LOCUS3118</name>
    <name evidence="3" type="ORF">WMSIL1_LOCUS3119</name>
</gene>